<feature type="region of interest" description="Disordered" evidence="1">
    <location>
        <begin position="33"/>
        <end position="66"/>
    </location>
</feature>
<dbReference type="AlphaFoldDB" id="A0ABD3QJD3"/>
<feature type="domain" description="YchJ-like middle NTF2-like" evidence="3">
    <location>
        <begin position="121"/>
        <end position="241"/>
    </location>
</feature>
<dbReference type="InterPro" id="IPR032710">
    <property type="entry name" value="NTF2-like_dom_sf"/>
</dbReference>
<dbReference type="Gene3D" id="3.10.450.50">
    <property type="match status" value="1"/>
</dbReference>
<keyword evidence="2" id="KW-0732">Signal</keyword>
<reference evidence="4 5" key="1">
    <citation type="submission" date="2024-10" db="EMBL/GenBank/DDBJ databases">
        <title>Updated reference genomes for cyclostephanoid diatoms.</title>
        <authorList>
            <person name="Roberts W.R."/>
            <person name="Alverson A.J."/>
        </authorList>
    </citation>
    <scope>NUCLEOTIDE SEQUENCE [LARGE SCALE GENOMIC DNA]</scope>
    <source>
        <strain evidence="4 5">AJA010-31</strain>
    </source>
</reference>
<evidence type="ECO:0000313" key="5">
    <source>
        <dbReference type="Proteomes" id="UP001530400"/>
    </source>
</evidence>
<feature type="signal peptide" evidence="2">
    <location>
        <begin position="1"/>
        <end position="24"/>
    </location>
</feature>
<evidence type="ECO:0000256" key="1">
    <source>
        <dbReference type="SAM" id="MobiDB-lite"/>
    </source>
</evidence>
<sequence length="258" mass="28979">MLIQTIRTILTCSLMCSLYHHVLGFITPTHQHRNHPSSLAAAGKKNPKKKSINTARTPKGFGAPPPPALTYEETIARFRTRVPVDADNQPCPCGGKSDTEKLYGQCCGPLHRGERLALTTTDVLRSRYTAFAWRLIPYVIESTHETCRDFLENKVDWANSLNKYGMFDSFDFVKLEPGPEEKSVDNEDEGYIEFSVTLRARDQTYLENHTNAIISGQETRMTERSTFIRDPSSGVWSYASGDVRSSVAGLEDLQLNKS</sequence>
<evidence type="ECO:0000256" key="2">
    <source>
        <dbReference type="SAM" id="SignalP"/>
    </source>
</evidence>
<name>A0ABD3QJD3_9STRA</name>
<comment type="caution">
    <text evidence="4">The sequence shown here is derived from an EMBL/GenBank/DDBJ whole genome shotgun (WGS) entry which is preliminary data.</text>
</comment>
<accession>A0ABD3QJD3</accession>
<dbReference type="EMBL" id="JALLPJ020000180">
    <property type="protein sequence ID" value="KAL3799626.1"/>
    <property type="molecule type" value="Genomic_DNA"/>
</dbReference>
<keyword evidence="5" id="KW-1185">Reference proteome</keyword>
<protein>
    <recommendedName>
        <fullName evidence="3">YchJ-like middle NTF2-like domain-containing protein</fullName>
    </recommendedName>
</protein>
<evidence type="ECO:0000313" key="4">
    <source>
        <dbReference type="EMBL" id="KAL3799626.1"/>
    </source>
</evidence>
<dbReference type="InterPro" id="IPR048469">
    <property type="entry name" value="YchJ-like_M"/>
</dbReference>
<organism evidence="4 5">
    <name type="scientific">Cyclotella atomus</name>
    <dbReference type="NCBI Taxonomy" id="382360"/>
    <lineage>
        <taxon>Eukaryota</taxon>
        <taxon>Sar</taxon>
        <taxon>Stramenopiles</taxon>
        <taxon>Ochrophyta</taxon>
        <taxon>Bacillariophyta</taxon>
        <taxon>Coscinodiscophyceae</taxon>
        <taxon>Thalassiosirophycidae</taxon>
        <taxon>Stephanodiscales</taxon>
        <taxon>Stephanodiscaceae</taxon>
        <taxon>Cyclotella</taxon>
    </lineage>
</organism>
<evidence type="ECO:0000259" key="3">
    <source>
        <dbReference type="Pfam" id="PF17775"/>
    </source>
</evidence>
<proteinExistence type="predicted"/>
<gene>
    <name evidence="4" type="ORF">ACHAWO_008942</name>
</gene>
<dbReference type="Proteomes" id="UP001530400">
    <property type="component" value="Unassembled WGS sequence"/>
</dbReference>
<dbReference type="SUPFAM" id="SSF54427">
    <property type="entry name" value="NTF2-like"/>
    <property type="match status" value="1"/>
</dbReference>
<feature type="chain" id="PRO_5044878715" description="YchJ-like middle NTF2-like domain-containing protein" evidence="2">
    <location>
        <begin position="25"/>
        <end position="258"/>
    </location>
</feature>
<dbReference type="Pfam" id="PF17775">
    <property type="entry name" value="YchJ_M-like"/>
    <property type="match status" value="1"/>
</dbReference>
<dbReference type="PANTHER" id="PTHR33747:SF1">
    <property type="entry name" value="ADENYLATE CYCLASE-ASSOCIATED CAP C-TERMINAL DOMAIN-CONTAINING PROTEIN"/>
    <property type="match status" value="1"/>
</dbReference>
<dbReference type="PANTHER" id="PTHR33747">
    <property type="entry name" value="UPF0225 PROTEIN SCO1677"/>
    <property type="match status" value="1"/>
</dbReference>